<evidence type="ECO:0000256" key="6">
    <source>
        <dbReference type="ARBA" id="ARBA00023034"/>
    </source>
</evidence>
<dbReference type="InterPro" id="IPR013167">
    <property type="entry name" value="COG4_M"/>
</dbReference>
<evidence type="ECO:0000256" key="3">
    <source>
        <dbReference type="ARBA" id="ARBA00020975"/>
    </source>
</evidence>
<dbReference type="GO" id="GO:0015031">
    <property type="term" value="P:protein transport"/>
    <property type="evidence" value="ECO:0007669"/>
    <property type="project" value="UniProtKB-KW"/>
</dbReference>
<evidence type="ECO:0000256" key="2">
    <source>
        <dbReference type="ARBA" id="ARBA00009215"/>
    </source>
</evidence>
<proteinExistence type="inferred from homology"/>
<dbReference type="Pfam" id="PF08318">
    <property type="entry name" value="COG4_m"/>
    <property type="match status" value="1"/>
</dbReference>
<sequence length="558" mass="62380">MASTPNGWIMASEEDHDTGNSSSSSSLKFGTPEALEHVRKLTDVGAMTRLLHECIAYQRAIDLELENILSQRTDLDKQLSNLQKSAEVLEIVKADSDYMLSNVRSTCDLADQVSGKVRELDLAQSRVNETLLRIDAIVERGNCIDGVKKALETEDFESAAKYVQTFLQIDAKYKDSGSDQREQLLASKKQLEGIVRRRLSAAVDQRDHPTILRFIRLYSPLGLEEEGLQVYVNYLKKVIAMRSRLEFEQLVELMDQSSANQNQVNFISCLTNLFKDIVLAIEENDEILRSLCGEDSIVYAICELQEECDSRGSLILKKYMDYRKLARLTSEINSYKSNLLSVGVEGPDPREIELYLEEILSLTQLGEDYTEYMVSKIKGLSSVDPELGPRATKAFRSGNFSKVVQDITGYYVILEGFFMVENVRKAINIDEHVPDSLTTSMVDDVFYVLQSCCRRSISTSNINSVIAVLSSAASLLGNEYNEALQQKMREPNLGAKLFLGGVGVQKTGTEIATALNNMDVSSEYALKLRHEIEEQCAEVAISVFELSLGQLDFCLGSS</sequence>
<gene>
    <name evidence="11" type="ORF">F0562_032713</name>
</gene>
<evidence type="ECO:0000313" key="11">
    <source>
        <dbReference type="EMBL" id="KAA8532680.1"/>
    </source>
</evidence>
<feature type="domain" description="COG4 transport protein middle alpha-helical bundle" evidence="10">
    <location>
        <begin position="184"/>
        <end position="489"/>
    </location>
</feature>
<evidence type="ECO:0000256" key="5">
    <source>
        <dbReference type="ARBA" id="ARBA00022927"/>
    </source>
</evidence>
<evidence type="ECO:0000256" key="8">
    <source>
        <dbReference type="ARBA" id="ARBA00031340"/>
    </source>
</evidence>
<reference evidence="11 12" key="1">
    <citation type="submission" date="2019-09" db="EMBL/GenBank/DDBJ databases">
        <title>A chromosome-level genome assembly of the Chinese tupelo Nyssa sinensis.</title>
        <authorList>
            <person name="Yang X."/>
            <person name="Kang M."/>
            <person name="Yang Y."/>
            <person name="Xiong H."/>
            <person name="Wang M."/>
            <person name="Zhang Z."/>
            <person name="Wang Z."/>
            <person name="Wu H."/>
            <person name="Ma T."/>
            <person name="Liu J."/>
            <person name="Xi Z."/>
        </authorList>
    </citation>
    <scope>NUCLEOTIDE SEQUENCE [LARGE SCALE GENOMIC DNA]</scope>
    <source>
        <strain evidence="11">J267</strain>
        <tissue evidence="11">Leaf</tissue>
    </source>
</reference>
<feature type="region of interest" description="Disordered" evidence="9">
    <location>
        <begin position="1"/>
        <end position="29"/>
    </location>
</feature>
<evidence type="ECO:0000256" key="9">
    <source>
        <dbReference type="SAM" id="MobiDB-lite"/>
    </source>
</evidence>
<dbReference type="Gene3D" id="1.10.287.1060">
    <property type="entry name" value="ESAT-6-like"/>
    <property type="match status" value="1"/>
</dbReference>
<dbReference type="PANTHER" id="PTHR24016">
    <property type="entry name" value="CONSERVED OLIGOMERIC GOLGI COMPLEX SUBUNIT 4"/>
    <property type="match status" value="1"/>
</dbReference>
<evidence type="ECO:0000313" key="12">
    <source>
        <dbReference type="Proteomes" id="UP000325577"/>
    </source>
</evidence>
<keyword evidence="7" id="KW-0472">Membrane</keyword>
<keyword evidence="4" id="KW-0813">Transport</keyword>
<keyword evidence="5" id="KW-0653">Protein transport</keyword>
<dbReference type="InterPro" id="IPR048682">
    <property type="entry name" value="COG4"/>
</dbReference>
<dbReference type="PANTHER" id="PTHR24016:SF0">
    <property type="entry name" value="CONSERVED OLIGOMERIC GOLGI COMPLEX SUBUNIT 4"/>
    <property type="match status" value="1"/>
</dbReference>
<evidence type="ECO:0000256" key="7">
    <source>
        <dbReference type="ARBA" id="ARBA00023136"/>
    </source>
</evidence>
<comment type="subcellular location">
    <subcellularLocation>
        <location evidence="1">Golgi apparatus membrane</location>
        <topology evidence="1">Peripheral membrane protein</topology>
    </subcellularLocation>
</comment>
<organism evidence="11 12">
    <name type="scientific">Nyssa sinensis</name>
    <dbReference type="NCBI Taxonomy" id="561372"/>
    <lineage>
        <taxon>Eukaryota</taxon>
        <taxon>Viridiplantae</taxon>
        <taxon>Streptophyta</taxon>
        <taxon>Embryophyta</taxon>
        <taxon>Tracheophyta</taxon>
        <taxon>Spermatophyta</taxon>
        <taxon>Magnoliopsida</taxon>
        <taxon>eudicotyledons</taxon>
        <taxon>Gunneridae</taxon>
        <taxon>Pentapetalae</taxon>
        <taxon>asterids</taxon>
        <taxon>Cornales</taxon>
        <taxon>Nyssaceae</taxon>
        <taxon>Nyssa</taxon>
    </lineage>
</organism>
<dbReference type="GO" id="GO:0000139">
    <property type="term" value="C:Golgi membrane"/>
    <property type="evidence" value="ECO:0007669"/>
    <property type="project" value="UniProtKB-SubCell"/>
</dbReference>
<dbReference type="SMART" id="SM00762">
    <property type="entry name" value="Cog4"/>
    <property type="match status" value="1"/>
</dbReference>
<dbReference type="Proteomes" id="UP000325577">
    <property type="component" value="Linkage Group LG19"/>
</dbReference>
<accession>A0A5J5AQ08</accession>
<dbReference type="OrthoDB" id="47059at2759"/>
<keyword evidence="12" id="KW-1185">Reference proteome</keyword>
<evidence type="ECO:0000256" key="4">
    <source>
        <dbReference type="ARBA" id="ARBA00022448"/>
    </source>
</evidence>
<dbReference type="InterPro" id="IPR048680">
    <property type="entry name" value="COG4_N"/>
</dbReference>
<dbReference type="Pfam" id="PF20663">
    <property type="entry name" value="COG4_N"/>
    <property type="match status" value="1"/>
</dbReference>
<comment type="similarity">
    <text evidence="2">Belongs to the COG4 family.</text>
</comment>
<name>A0A5J5AQ08_9ASTE</name>
<evidence type="ECO:0000259" key="10">
    <source>
        <dbReference type="SMART" id="SM00762"/>
    </source>
</evidence>
<dbReference type="AlphaFoldDB" id="A0A5J5AQ08"/>
<evidence type="ECO:0000256" key="1">
    <source>
        <dbReference type="ARBA" id="ARBA00004395"/>
    </source>
</evidence>
<protein>
    <recommendedName>
        <fullName evidence="3">Conserved oligomeric Golgi complex subunit 4</fullName>
    </recommendedName>
    <alternativeName>
        <fullName evidence="8">Component of oligomeric Golgi complex 4</fullName>
    </alternativeName>
</protein>
<keyword evidence="6" id="KW-0333">Golgi apparatus</keyword>
<dbReference type="EMBL" id="CM018042">
    <property type="protein sequence ID" value="KAA8532680.1"/>
    <property type="molecule type" value="Genomic_DNA"/>
</dbReference>